<dbReference type="AlphaFoldDB" id="A0A9P4TXD7"/>
<organism evidence="1 2">
    <name type="scientific">Tothia fuscella</name>
    <dbReference type="NCBI Taxonomy" id="1048955"/>
    <lineage>
        <taxon>Eukaryota</taxon>
        <taxon>Fungi</taxon>
        <taxon>Dikarya</taxon>
        <taxon>Ascomycota</taxon>
        <taxon>Pezizomycotina</taxon>
        <taxon>Dothideomycetes</taxon>
        <taxon>Pleosporomycetidae</taxon>
        <taxon>Venturiales</taxon>
        <taxon>Cylindrosympodiaceae</taxon>
        <taxon>Tothia</taxon>
    </lineage>
</organism>
<evidence type="ECO:0000313" key="2">
    <source>
        <dbReference type="Proteomes" id="UP000800235"/>
    </source>
</evidence>
<proteinExistence type="predicted"/>
<dbReference type="Proteomes" id="UP000800235">
    <property type="component" value="Unassembled WGS sequence"/>
</dbReference>
<keyword evidence="2" id="KW-1185">Reference proteome</keyword>
<evidence type="ECO:0008006" key="3">
    <source>
        <dbReference type="Google" id="ProtNLM"/>
    </source>
</evidence>
<comment type="caution">
    <text evidence="1">The sequence shown here is derived from an EMBL/GenBank/DDBJ whole genome shotgun (WGS) entry which is preliminary data.</text>
</comment>
<evidence type="ECO:0000313" key="1">
    <source>
        <dbReference type="EMBL" id="KAF2429126.1"/>
    </source>
</evidence>
<name>A0A9P4TXD7_9PEZI</name>
<dbReference type="EMBL" id="MU007050">
    <property type="protein sequence ID" value="KAF2429126.1"/>
    <property type="molecule type" value="Genomic_DNA"/>
</dbReference>
<protein>
    <recommendedName>
        <fullName evidence="3">F-box domain-containing protein</fullName>
    </recommendedName>
</protein>
<gene>
    <name evidence="1" type="ORF">EJ08DRAFT_307280</name>
</gene>
<accession>A0A9P4TXD7</accession>
<sequence length="465" mass="52932">MARAATDHPTTGLSLTNLPAEILLKIFHSIEEDSYFVLKATLQHLQLTCKFINPLAREVRFSCIELSSNRRSTWCSWTELPSSRRFTKHIQFLEKISRTWNHDIGGMVRKLEFEFLGDSIDRWIKQMGRVNYDHTIAAILEFTPGLVELKFDNWKTMPETSSAVLQLSKLSRVTIQQIACVDSLLRYCNTNWLTHPTVRALTLKSVLEPKQYPIAVQNLLDTATTSPAHHTPLSDLTPSNIRTLQLHAFLPTKAEMALFGNLEKLIIRGLDPPNEKHVFDPVAAHIKHLDVVGPKAWGAEFMNVADPNYQPLSTFTSSQHLIIKAQHLKAELAQFPDSPIPKSLQALEVIISCEEDFKHVQEIQRDLFRLAGRGLCNPQLKINLDRHPTAFDSTFFGIFHGTEKVKYNTAQEGCQLGDIAAMRRFLEWDNDDPVSTFGIWEGSFAVFPELFRALEQSRGLAMQWF</sequence>
<reference evidence="1" key="1">
    <citation type="journal article" date="2020" name="Stud. Mycol.">
        <title>101 Dothideomycetes genomes: a test case for predicting lifestyles and emergence of pathogens.</title>
        <authorList>
            <person name="Haridas S."/>
            <person name="Albert R."/>
            <person name="Binder M."/>
            <person name="Bloem J."/>
            <person name="Labutti K."/>
            <person name="Salamov A."/>
            <person name="Andreopoulos B."/>
            <person name="Baker S."/>
            <person name="Barry K."/>
            <person name="Bills G."/>
            <person name="Bluhm B."/>
            <person name="Cannon C."/>
            <person name="Castanera R."/>
            <person name="Culley D."/>
            <person name="Daum C."/>
            <person name="Ezra D."/>
            <person name="Gonzalez J."/>
            <person name="Henrissat B."/>
            <person name="Kuo A."/>
            <person name="Liang C."/>
            <person name="Lipzen A."/>
            <person name="Lutzoni F."/>
            <person name="Magnuson J."/>
            <person name="Mondo S."/>
            <person name="Nolan M."/>
            <person name="Ohm R."/>
            <person name="Pangilinan J."/>
            <person name="Park H.-J."/>
            <person name="Ramirez L."/>
            <person name="Alfaro M."/>
            <person name="Sun H."/>
            <person name="Tritt A."/>
            <person name="Yoshinaga Y."/>
            <person name="Zwiers L.-H."/>
            <person name="Turgeon B."/>
            <person name="Goodwin S."/>
            <person name="Spatafora J."/>
            <person name="Crous P."/>
            <person name="Grigoriev I."/>
        </authorList>
    </citation>
    <scope>NUCLEOTIDE SEQUENCE</scope>
    <source>
        <strain evidence="1">CBS 130266</strain>
    </source>
</reference>